<feature type="signal peptide" evidence="17">
    <location>
        <begin position="1"/>
        <end position="37"/>
    </location>
</feature>
<feature type="domain" description="TonB-dependent receptor plug" evidence="19">
    <location>
        <begin position="78"/>
        <end position="176"/>
    </location>
</feature>
<dbReference type="RefSeq" id="WP_115857759.1">
    <property type="nucleotide sequence ID" value="NZ_QTSU01000001.1"/>
</dbReference>
<keyword evidence="5" id="KW-0410">Iron transport</keyword>
<evidence type="ECO:0000256" key="3">
    <source>
        <dbReference type="ARBA" id="ARBA00022448"/>
    </source>
</evidence>
<keyword evidence="12 20" id="KW-0675">Receptor</keyword>
<dbReference type="EMBL" id="QTSU01000001">
    <property type="protein sequence ID" value="RDZ28318.1"/>
    <property type="molecule type" value="Genomic_DNA"/>
</dbReference>
<keyword evidence="4 14" id="KW-1134">Transmembrane beta strand</keyword>
<sequence length="722" mass="79679">MPSPRPRVTAPLPLRSLPRSPLALCLLAALAPALAQAQQTVPDGSDATDLQGVEVTAQRLDGYAVRNSATATRLNLSPRETPQSISVITREQMDDFGLDDANAVLATATGVNVEKIETDRTYYSARGFDVTNFQMDGLGLPFTNGGQEGDLDTAVYERIEVLRGANGLLSSTGNPSATVNFVRKRPTREFQGTAGLSLGSWNRRRLDLDLSGPLNEAGSLRGRAVAAYQDGDSYLDRYALDKRVFAGALEADLGPGTLLTVGFSQQRNRPTAPMWGALPLYYSDGSATDYDVSTNPSVPWSYWNTTDTRAYAELSQALGGDWTLRAALNYRELEGGGDLFYVYGTPDRATGLGLFSYPSNFNSTEYESLADLYASGGFELGGRRHELMLGLNSARNQSNQLSWYSADIGTPLPPMEQWTGAYPRPSFDAYANGADFLTRRDSLYASARWNLSDRLKLITGANHTRIESSGQSYGTAHRYRADRTTPYLGAVYDLDANLSLYASYARIFNPQTEVDVNHRVLEPVQGRHTELGLKGEWFEQRLNASLALFRVEQDNTAEYAGYDTQTLSSYYRGIDATSTGFELEVTGRVAPGWQLAAGYTQLRIEDADGDDARTYVPRRTLRLSTTYDIAAIEGLSVGAQLRWQDEIHRDQGAQDTAGRPIVTRQPSYALLGLMARYRFNEKFSASLNLDNVTDRKYINSLYWAQGYYGAPRNAMLSLDYRF</sequence>
<evidence type="ECO:0000256" key="14">
    <source>
        <dbReference type="PROSITE-ProRule" id="PRU01360"/>
    </source>
</evidence>
<evidence type="ECO:0000256" key="6">
    <source>
        <dbReference type="ARBA" id="ARBA00022692"/>
    </source>
</evidence>
<gene>
    <name evidence="20" type="ORF">DX914_04025</name>
</gene>
<dbReference type="InterPro" id="IPR000531">
    <property type="entry name" value="Beta-barrel_TonB"/>
</dbReference>
<dbReference type="InterPro" id="IPR012910">
    <property type="entry name" value="Plug_dom"/>
</dbReference>
<evidence type="ECO:0000313" key="20">
    <source>
        <dbReference type="EMBL" id="RDZ28318.1"/>
    </source>
</evidence>
<accession>A0A371K355</accession>
<dbReference type="FunFam" id="2.170.130.10:FF:000010">
    <property type="entry name" value="Ferripyoverdine receptor"/>
    <property type="match status" value="1"/>
</dbReference>
<evidence type="ECO:0000259" key="19">
    <source>
        <dbReference type="Pfam" id="PF07715"/>
    </source>
</evidence>
<comment type="similarity">
    <text evidence="2 14 16">Belongs to the TonB-dependent receptor family.</text>
</comment>
<evidence type="ECO:0000256" key="7">
    <source>
        <dbReference type="ARBA" id="ARBA00022729"/>
    </source>
</evidence>
<evidence type="ECO:0000256" key="1">
    <source>
        <dbReference type="ARBA" id="ARBA00004571"/>
    </source>
</evidence>
<keyword evidence="13 14" id="KW-0998">Cell outer membrane</keyword>
<dbReference type="SUPFAM" id="SSF56935">
    <property type="entry name" value="Porins"/>
    <property type="match status" value="1"/>
</dbReference>
<dbReference type="GO" id="GO:0009279">
    <property type="term" value="C:cell outer membrane"/>
    <property type="evidence" value="ECO:0007669"/>
    <property type="project" value="UniProtKB-SubCell"/>
</dbReference>
<evidence type="ECO:0000256" key="11">
    <source>
        <dbReference type="ARBA" id="ARBA00023136"/>
    </source>
</evidence>
<evidence type="ECO:0000313" key="21">
    <source>
        <dbReference type="Proteomes" id="UP000264492"/>
    </source>
</evidence>
<evidence type="ECO:0000256" key="16">
    <source>
        <dbReference type="RuleBase" id="RU003357"/>
    </source>
</evidence>
<dbReference type="PANTHER" id="PTHR32552">
    <property type="entry name" value="FERRICHROME IRON RECEPTOR-RELATED"/>
    <property type="match status" value="1"/>
</dbReference>
<evidence type="ECO:0000256" key="12">
    <source>
        <dbReference type="ARBA" id="ARBA00023170"/>
    </source>
</evidence>
<dbReference type="Pfam" id="PF00593">
    <property type="entry name" value="TonB_dep_Rec_b-barrel"/>
    <property type="match status" value="1"/>
</dbReference>
<evidence type="ECO:0000256" key="2">
    <source>
        <dbReference type="ARBA" id="ARBA00009810"/>
    </source>
</evidence>
<evidence type="ECO:0000256" key="15">
    <source>
        <dbReference type="PROSITE-ProRule" id="PRU10144"/>
    </source>
</evidence>
<keyword evidence="8" id="KW-0408">Iron</keyword>
<feature type="domain" description="TonB-dependent receptor-like beta-barrel" evidence="18">
    <location>
        <begin position="279"/>
        <end position="692"/>
    </location>
</feature>
<keyword evidence="7 17" id="KW-0732">Signal</keyword>
<dbReference type="Proteomes" id="UP000264492">
    <property type="component" value="Unassembled WGS sequence"/>
</dbReference>
<keyword evidence="3 14" id="KW-0813">Transport</keyword>
<dbReference type="PANTHER" id="PTHR32552:SF74">
    <property type="entry name" value="HYDROXAMATE SIDEROPHORE RECEPTOR FHUE"/>
    <property type="match status" value="1"/>
</dbReference>
<keyword evidence="10 16" id="KW-0798">TonB box</keyword>
<comment type="subcellular location">
    <subcellularLocation>
        <location evidence="1 14">Cell outer membrane</location>
        <topology evidence="1 14">Multi-pass membrane protein</topology>
    </subcellularLocation>
</comment>
<dbReference type="Gene3D" id="2.170.130.10">
    <property type="entry name" value="TonB-dependent receptor, plug domain"/>
    <property type="match status" value="1"/>
</dbReference>
<evidence type="ECO:0000256" key="13">
    <source>
        <dbReference type="ARBA" id="ARBA00023237"/>
    </source>
</evidence>
<dbReference type="InterPro" id="IPR039426">
    <property type="entry name" value="TonB-dep_rcpt-like"/>
</dbReference>
<reference evidence="20 21" key="1">
    <citation type="submission" date="2018-08" db="EMBL/GenBank/DDBJ databases">
        <title>Lysobacter sp. zong2l5, whole genome shotgun sequence.</title>
        <authorList>
            <person name="Zhang X."/>
            <person name="Feng G."/>
            <person name="Zhu H."/>
        </authorList>
    </citation>
    <scope>NUCLEOTIDE SEQUENCE [LARGE SCALE GENOMIC DNA]</scope>
    <source>
        <strain evidence="21">zong2l5</strain>
    </source>
</reference>
<dbReference type="PROSITE" id="PS52016">
    <property type="entry name" value="TONB_DEPENDENT_REC_3"/>
    <property type="match status" value="1"/>
</dbReference>
<keyword evidence="6 14" id="KW-0812">Transmembrane</keyword>
<proteinExistence type="inferred from homology"/>
<dbReference type="AlphaFoldDB" id="A0A371K355"/>
<keyword evidence="21" id="KW-1185">Reference proteome</keyword>
<evidence type="ECO:0000256" key="4">
    <source>
        <dbReference type="ARBA" id="ARBA00022452"/>
    </source>
</evidence>
<keyword evidence="9" id="KW-0406">Ion transport</keyword>
<comment type="caution">
    <text evidence="20">The sequence shown here is derived from an EMBL/GenBank/DDBJ whole genome shotgun (WGS) entry which is preliminary data.</text>
</comment>
<dbReference type="NCBIfam" id="TIGR01783">
    <property type="entry name" value="TonB-siderophor"/>
    <property type="match status" value="1"/>
</dbReference>
<protein>
    <submittedName>
        <fullName evidence="20">TonB-dependent siderophore receptor</fullName>
    </submittedName>
</protein>
<dbReference type="PROSITE" id="PS01156">
    <property type="entry name" value="TONB_DEPENDENT_REC_2"/>
    <property type="match status" value="1"/>
</dbReference>
<evidence type="ECO:0000256" key="17">
    <source>
        <dbReference type="SAM" id="SignalP"/>
    </source>
</evidence>
<organism evidence="20 21">
    <name type="scientific">Lysobacter silvisoli</name>
    <dbReference type="NCBI Taxonomy" id="2293254"/>
    <lineage>
        <taxon>Bacteria</taxon>
        <taxon>Pseudomonadati</taxon>
        <taxon>Pseudomonadota</taxon>
        <taxon>Gammaproteobacteria</taxon>
        <taxon>Lysobacterales</taxon>
        <taxon>Lysobacteraceae</taxon>
        <taxon>Lysobacter</taxon>
    </lineage>
</organism>
<feature type="short sequence motif" description="TonB C-terminal box" evidence="15">
    <location>
        <begin position="705"/>
        <end position="722"/>
    </location>
</feature>
<dbReference type="InterPro" id="IPR037066">
    <property type="entry name" value="Plug_dom_sf"/>
</dbReference>
<evidence type="ECO:0000256" key="8">
    <source>
        <dbReference type="ARBA" id="ARBA00023004"/>
    </source>
</evidence>
<feature type="chain" id="PRO_5016868472" evidence="17">
    <location>
        <begin position="38"/>
        <end position="722"/>
    </location>
</feature>
<evidence type="ECO:0000259" key="18">
    <source>
        <dbReference type="Pfam" id="PF00593"/>
    </source>
</evidence>
<dbReference type="Gene3D" id="2.40.170.20">
    <property type="entry name" value="TonB-dependent receptor, beta-barrel domain"/>
    <property type="match status" value="1"/>
</dbReference>
<dbReference type="GO" id="GO:0015344">
    <property type="term" value="F:siderophore uptake transmembrane transporter activity"/>
    <property type="evidence" value="ECO:0007669"/>
    <property type="project" value="TreeGrafter"/>
</dbReference>
<dbReference type="GO" id="GO:0038023">
    <property type="term" value="F:signaling receptor activity"/>
    <property type="evidence" value="ECO:0007669"/>
    <property type="project" value="InterPro"/>
</dbReference>
<evidence type="ECO:0000256" key="10">
    <source>
        <dbReference type="ARBA" id="ARBA00023077"/>
    </source>
</evidence>
<name>A0A371K355_9GAMM</name>
<dbReference type="InterPro" id="IPR010105">
    <property type="entry name" value="TonB_sidphr_rcpt"/>
</dbReference>
<dbReference type="GO" id="GO:0015891">
    <property type="term" value="P:siderophore transport"/>
    <property type="evidence" value="ECO:0007669"/>
    <property type="project" value="InterPro"/>
</dbReference>
<dbReference type="InterPro" id="IPR036942">
    <property type="entry name" value="Beta-barrel_TonB_sf"/>
</dbReference>
<keyword evidence="11 14" id="KW-0472">Membrane</keyword>
<evidence type="ECO:0000256" key="9">
    <source>
        <dbReference type="ARBA" id="ARBA00023065"/>
    </source>
</evidence>
<dbReference type="CDD" id="cd01347">
    <property type="entry name" value="ligand_gated_channel"/>
    <property type="match status" value="1"/>
</dbReference>
<dbReference type="OrthoDB" id="8663017at2"/>
<evidence type="ECO:0000256" key="5">
    <source>
        <dbReference type="ARBA" id="ARBA00022496"/>
    </source>
</evidence>
<dbReference type="Pfam" id="PF07715">
    <property type="entry name" value="Plug"/>
    <property type="match status" value="1"/>
</dbReference>
<dbReference type="InterPro" id="IPR010917">
    <property type="entry name" value="TonB_rcpt_CS"/>
</dbReference>